<comment type="cofactor">
    <cofactor evidence="1 8">
        <name>heme</name>
        <dbReference type="ChEBI" id="CHEBI:30413"/>
    </cofactor>
</comment>
<comment type="similarity">
    <text evidence="2 9">Belongs to the cytochrome P450 family.</text>
</comment>
<feature type="transmembrane region" description="Helical" evidence="10">
    <location>
        <begin position="6"/>
        <end position="33"/>
    </location>
</feature>
<evidence type="ECO:0000256" key="7">
    <source>
        <dbReference type="ARBA" id="ARBA00023033"/>
    </source>
</evidence>
<dbReference type="EMBL" id="ML735215">
    <property type="protein sequence ID" value="KAE8396422.1"/>
    <property type="molecule type" value="Genomic_DNA"/>
</dbReference>
<evidence type="ECO:0000256" key="8">
    <source>
        <dbReference type="PIRSR" id="PIRSR602401-1"/>
    </source>
</evidence>
<evidence type="ECO:0000256" key="10">
    <source>
        <dbReference type="SAM" id="Phobius"/>
    </source>
</evidence>
<dbReference type="InterPro" id="IPR050121">
    <property type="entry name" value="Cytochrome_P450_monoxygenase"/>
</dbReference>
<dbReference type="GO" id="GO:0016705">
    <property type="term" value="F:oxidoreductase activity, acting on paired donors, with incorporation or reduction of molecular oxygen"/>
    <property type="evidence" value="ECO:0007669"/>
    <property type="project" value="InterPro"/>
</dbReference>
<keyword evidence="7 9" id="KW-0503">Monooxygenase</keyword>
<dbReference type="GO" id="GO:0005506">
    <property type="term" value="F:iron ion binding"/>
    <property type="evidence" value="ECO:0007669"/>
    <property type="project" value="InterPro"/>
</dbReference>
<accession>A0A5N7CQ64</accession>
<proteinExistence type="inferred from homology"/>
<evidence type="ECO:0000256" key="5">
    <source>
        <dbReference type="ARBA" id="ARBA00023002"/>
    </source>
</evidence>
<dbReference type="InterPro" id="IPR036396">
    <property type="entry name" value="Cyt_P450_sf"/>
</dbReference>
<dbReference type="OrthoDB" id="1470350at2759"/>
<dbReference type="PANTHER" id="PTHR24305:SF210">
    <property type="entry name" value="CYTOCHROME P450 MONOOXYGENASE ASQL-RELATED"/>
    <property type="match status" value="1"/>
</dbReference>
<keyword evidence="4 8" id="KW-0479">Metal-binding</keyword>
<dbReference type="GO" id="GO:0020037">
    <property type="term" value="F:heme binding"/>
    <property type="evidence" value="ECO:0007669"/>
    <property type="project" value="InterPro"/>
</dbReference>
<dbReference type="GO" id="GO:0004497">
    <property type="term" value="F:monooxygenase activity"/>
    <property type="evidence" value="ECO:0007669"/>
    <property type="project" value="UniProtKB-KW"/>
</dbReference>
<evidence type="ECO:0000256" key="9">
    <source>
        <dbReference type="RuleBase" id="RU000461"/>
    </source>
</evidence>
<dbReference type="InterPro" id="IPR001128">
    <property type="entry name" value="Cyt_P450"/>
</dbReference>
<dbReference type="Gene3D" id="1.10.630.10">
    <property type="entry name" value="Cytochrome P450"/>
    <property type="match status" value="1"/>
</dbReference>
<keyword evidence="10" id="KW-0472">Membrane</keyword>
<keyword evidence="6 8" id="KW-0408">Iron</keyword>
<dbReference type="OMA" id="MIPELMW"/>
<dbReference type="InterPro" id="IPR017972">
    <property type="entry name" value="Cyt_P450_CS"/>
</dbReference>
<dbReference type="SUPFAM" id="SSF48264">
    <property type="entry name" value="Cytochrome P450"/>
    <property type="match status" value="1"/>
</dbReference>
<gene>
    <name evidence="11" type="ORF">BDV23DRAFT_168231</name>
</gene>
<dbReference type="Proteomes" id="UP000326877">
    <property type="component" value="Unassembled WGS sequence"/>
</dbReference>
<protein>
    <submittedName>
        <fullName evidence="11">Cytochrome P450</fullName>
    </submittedName>
</protein>
<evidence type="ECO:0000256" key="3">
    <source>
        <dbReference type="ARBA" id="ARBA00022617"/>
    </source>
</evidence>
<feature type="binding site" description="axial binding residue" evidence="8">
    <location>
        <position position="447"/>
    </location>
    <ligand>
        <name>heme</name>
        <dbReference type="ChEBI" id="CHEBI:30413"/>
    </ligand>
    <ligandPart>
        <name>Fe</name>
        <dbReference type="ChEBI" id="CHEBI:18248"/>
    </ligandPart>
</feature>
<dbReference type="PRINTS" id="PR00463">
    <property type="entry name" value="EP450I"/>
</dbReference>
<evidence type="ECO:0000256" key="4">
    <source>
        <dbReference type="ARBA" id="ARBA00022723"/>
    </source>
</evidence>
<dbReference type="CDD" id="cd11058">
    <property type="entry name" value="CYP60B-like"/>
    <property type="match status" value="1"/>
</dbReference>
<keyword evidence="5 9" id="KW-0560">Oxidoreductase</keyword>
<sequence length="507" mass="58171">MTLADLSPILIVAILAGIALLYRIGIIIYRLFFHPLAKFPGPKLLAASSFPHAYYNWTQGTWYRQVLDLHKSYGPIVRVAPDRLAVDGSVAWEDVFGHKGNTRPEFPRQPDFYRAGVERENLLTADKPGHRRQRRLLSHAFSEAALYDQQPLITRWVDLLIQRFHEHAIAKREFDAVQWYHFAAFDIIGDLTFGESFGCLQNSDMHPFVSLSVDNLRADALMRFFLFYKRAFSPLISLISKSKIIQRRFQFMQQVEEKTRKRLDMGVQPDGRKDFMTYFLRHNDAKGMTSDEIAGNANALILAGGGAIATTLSALTYYLAQSPQARERLTDEIRGTFKTEADISMRTTATLPYLHACLEETMRVFPPAAETPPRVSPGDFINGQYIPQGATIAVYQWATYHNEANFREPDSFIPERWLQEDHPFHDPSFQTDNKASFKPFSHGPRNCIAKVLSYAEMRFIMARIIWNFDIELQPGWERFIDRALVFTVFIKQPLLVKLKPAKRATNA</sequence>
<dbReference type="AlphaFoldDB" id="A0A5N7CQ64"/>
<evidence type="ECO:0000256" key="6">
    <source>
        <dbReference type="ARBA" id="ARBA00023004"/>
    </source>
</evidence>
<name>A0A5N7CQ64_PETAA</name>
<keyword evidence="3 8" id="KW-0349">Heme</keyword>
<keyword evidence="10" id="KW-1133">Transmembrane helix</keyword>
<dbReference type="InterPro" id="IPR002401">
    <property type="entry name" value="Cyt_P450_E_grp-I"/>
</dbReference>
<evidence type="ECO:0000313" key="11">
    <source>
        <dbReference type="EMBL" id="KAE8396422.1"/>
    </source>
</evidence>
<organism evidence="11">
    <name type="scientific">Petromyces alliaceus</name>
    <name type="common">Aspergillus alliaceus</name>
    <dbReference type="NCBI Taxonomy" id="209559"/>
    <lineage>
        <taxon>Eukaryota</taxon>
        <taxon>Fungi</taxon>
        <taxon>Dikarya</taxon>
        <taxon>Ascomycota</taxon>
        <taxon>Pezizomycotina</taxon>
        <taxon>Eurotiomycetes</taxon>
        <taxon>Eurotiomycetidae</taxon>
        <taxon>Eurotiales</taxon>
        <taxon>Aspergillaceae</taxon>
        <taxon>Aspergillus</taxon>
        <taxon>Aspergillus subgen. Circumdati</taxon>
    </lineage>
</organism>
<dbReference type="PRINTS" id="PR00385">
    <property type="entry name" value="P450"/>
</dbReference>
<dbReference type="Pfam" id="PF00067">
    <property type="entry name" value="p450"/>
    <property type="match status" value="1"/>
</dbReference>
<dbReference type="PANTHER" id="PTHR24305">
    <property type="entry name" value="CYTOCHROME P450"/>
    <property type="match status" value="1"/>
</dbReference>
<reference evidence="11" key="1">
    <citation type="submission" date="2019-04" db="EMBL/GenBank/DDBJ databases">
        <title>Friends and foes A comparative genomics studyof 23 Aspergillus species from section Flavi.</title>
        <authorList>
            <consortium name="DOE Joint Genome Institute"/>
            <person name="Kjaerbolling I."/>
            <person name="Vesth T."/>
            <person name="Frisvad J.C."/>
            <person name="Nybo J.L."/>
            <person name="Theobald S."/>
            <person name="Kildgaard S."/>
            <person name="Isbrandt T."/>
            <person name="Kuo A."/>
            <person name="Sato A."/>
            <person name="Lyhne E.K."/>
            <person name="Kogle M.E."/>
            <person name="Wiebenga A."/>
            <person name="Kun R.S."/>
            <person name="Lubbers R.J."/>
            <person name="Makela M.R."/>
            <person name="Barry K."/>
            <person name="Chovatia M."/>
            <person name="Clum A."/>
            <person name="Daum C."/>
            <person name="Haridas S."/>
            <person name="He G."/>
            <person name="LaButti K."/>
            <person name="Lipzen A."/>
            <person name="Mondo S."/>
            <person name="Riley R."/>
            <person name="Salamov A."/>
            <person name="Simmons B.A."/>
            <person name="Magnuson J.K."/>
            <person name="Henrissat B."/>
            <person name="Mortensen U.H."/>
            <person name="Larsen T.O."/>
            <person name="Devries R.P."/>
            <person name="Grigoriev I.V."/>
            <person name="Machida M."/>
            <person name="Baker S.E."/>
            <person name="Andersen M.R."/>
        </authorList>
    </citation>
    <scope>NUCLEOTIDE SEQUENCE [LARGE SCALE GENOMIC DNA]</scope>
    <source>
        <strain evidence="11">IBT 14317</strain>
    </source>
</reference>
<keyword evidence="10" id="KW-0812">Transmembrane</keyword>
<evidence type="ECO:0000256" key="2">
    <source>
        <dbReference type="ARBA" id="ARBA00010617"/>
    </source>
</evidence>
<dbReference type="PROSITE" id="PS00086">
    <property type="entry name" value="CYTOCHROME_P450"/>
    <property type="match status" value="1"/>
</dbReference>
<evidence type="ECO:0000256" key="1">
    <source>
        <dbReference type="ARBA" id="ARBA00001971"/>
    </source>
</evidence>